<accession>A0ABT2SRS4</accession>
<comment type="caution">
    <text evidence="3">The sequence shown here is derived from an EMBL/GenBank/DDBJ whole genome shotgun (WGS) entry which is preliminary data.</text>
</comment>
<dbReference type="EMBL" id="JAOQJR010000002">
    <property type="protein sequence ID" value="MCU6737519.1"/>
    <property type="molecule type" value="Genomic_DNA"/>
</dbReference>
<evidence type="ECO:0000256" key="1">
    <source>
        <dbReference type="SAM" id="SignalP"/>
    </source>
</evidence>
<organism evidence="3 4">
    <name type="scientific">[Clostridium] ammoniilyticum</name>
    <dbReference type="NCBI Taxonomy" id="2981784"/>
    <lineage>
        <taxon>Bacteria</taxon>
        <taxon>Bacillati</taxon>
        <taxon>Bacillota</taxon>
        <taxon>Erysipelotrichia</taxon>
        <taxon>Erysipelotrichales</taxon>
        <taxon>Coprobacillaceae</taxon>
        <taxon>Faecalibacillus</taxon>
    </lineage>
</organism>
<dbReference type="Pfam" id="PF17802">
    <property type="entry name" value="SpaA"/>
    <property type="match status" value="4"/>
</dbReference>
<dbReference type="Gene3D" id="2.60.40.10">
    <property type="entry name" value="Immunoglobulins"/>
    <property type="match status" value="4"/>
</dbReference>
<reference evidence="3 4" key="1">
    <citation type="journal article" date="2021" name="ISME Commun">
        <title>Automated analysis of genomic sequences facilitates high-throughput and comprehensive description of bacteria.</title>
        <authorList>
            <person name="Hitch T.C.A."/>
        </authorList>
    </citation>
    <scope>NUCLEOTIDE SEQUENCE [LARGE SCALE GENOMIC DNA]</scope>
    <source>
        <strain evidence="3 4">H4_15</strain>
    </source>
</reference>
<dbReference type="Gene3D" id="2.60.40.740">
    <property type="match status" value="1"/>
</dbReference>
<dbReference type="InterPro" id="IPR013783">
    <property type="entry name" value="Ig-like_fold"/>
</dbReference>
<feature type="domain" description="SpaA-like prealbumin fold" evidence="2">
    <location>
        <begin position="1001"/>
        <end position="1079"/>
    </location>
</feature>
<gene>
    <name evidence="3" type="ORF">OCV55_02320</name>
</gene>
<dbReference type="SUPFAM" id="SSF49401">
    <property type="entry name" value="Bacterial adhesins"/>
    <property type="match status" value="2"/>
</dbReference>
<evidence type="ECO:0000259" key="2">
    <source>
        <dbReference type="Pfam" id="PF17802"/>
    </source>
</evidence>
<feature type="domain" description="SpaA-like prealbumin fold" evidence="2">
    <location>
        <begin position="872"/>
        <end position="958"/>
    </location>
</feature>
<keyword evidence="4" id="KW-1185">Reference proteome</keyword>
<sequence length="1507" mass="168860">MNRKKKLFSLLLVVAMIVTAVSTNVFSAFAEESVDLSQFIDKNLPSDVVDRSYIKIGDHILQPNIENKIPYGSTISIKLVWGFIDNQFPTKDNNTMVYQLPDGIIMEEGVKDLKDGTETVGHFEVKGNTITVKYNAGDQSELFFSKSNRYGSLIINGTLNDSFTNDHEGGKGKLDLPGVGQFIIDMDRDKSNDKVDIEKTGGKVISDGDNLSAEFKLKVSATGPQTNVVVTDQMDENMTLDGDVQFYTDEACTISYTGTVTNNLKETNKFQYTIGSMNDKEVLYAKYKVKVKKDVFAYNPDDWNSKVGNNITVKSDTQTNEKNSYKKLEYTKKNWAEKKHSVTGDDSNKVINWEVTLNPGGNFDIGGSTIKDSLGDNIGEYIDGSFKCSPSIEGLTWESLTTRNFQVPAGCDKEYKMTYQTKFGEDPSNAPAITKSNTFTINPFGNTQNTDYTDSFKVGKENYQFIEKTCLTTGNSQKVAWQIKINVPENGINHLIVKDTTPEGMNYKSYQVKSGYNGTPIFSQKDRELTFDFGKVNEGTIIIQVITSLDNIPSTTTSYANKGECFNETKKLGESNANYDYKIETFLEKEGYWGSSCNKDEMAWKLIVKKVPTDAKNVFIEDTLPENTQYVDNSLDIIEKWDSQITNEEILKNIQVEKENGKVKFIFTNAALDYLKTNSLNLTYKASIIDVSKALGDKAYDNKASLSIDGNISTATATRWFGLSKNDILKKEYTYNQDTAPNVRYKITVNEGAIKLNEGKDIELVDEMGSALDYYMNSLTINGNKATANQVSYDETKHVLKIIIPDEKKVVLEYEATINLPVGEDSSALNETNAYNKCSLKGIPNQSELETYVSLKGKVLESSGASTGNGVSIKLYKCDKDDQTDALEKAKFSCSEVTYNNNFETTATKLKAEGETLPTGYLTFSGLSRNVLYRIVETEAPDNYKLDATPHYFIFKGNSEENYPEAIKEGDNTYPVTLIDKTQAMHFYTISNEKGTTKENTIEISKIDAQTKSELKNAHLSIINKDTNETVKSWITGENNNPGKVKLEPGTYVLKETKAPEGYMVADDITFVVDNDGNIVGNDQNTIIMEDKHIEKGKLILTKTVEGNISKENAKKITFKVMNQETKKTDKYTLDEFSYDEASKTWTKELDVLAEEYTVEETNSSVEGYTVKTTYKIDTQEIEGKKTESIQIENQGEVTVAFKNSYTPKSYEVAISKQDLTNEKEIAGATLKIVNQKTKEEVASWVSEKDKTHTVSLPFGEYILIEEVVPDGYKKADDIYLKVSKNGEISIKGKDGTYSKTNKVIMKDEAKPGKIVISKSVTGSINKEQAEKVISFKVTNNSTKEVNTYSLKDFNYDESNKKWTKELIQVAGGYKVEELVTSIKGHKLSLTQYQINENGEIKEKVTDKIAEKVTVKKDKTTFIEFENNYDLNVFDVEIDKTDISGTKEVDGAKLKVIDEEGNLVERWISGQDDEKTHKLKLSPGKYTLIEEEAPYGYRVADPIDFSE</sequence>
<name>A0ABT2SRS4_9FIRM</name>
<dbReference type="InterPro" id="IPR041033">
    <property type="entry name" value="SpaA_PFL_dom_1"/>
</dbReference>
<protein>
    <submittedName>
        <fullName evidence="3">SpaA isopeptide-forming pilin-related protein</fullName>
    </submittedName>
</protein>
<dbReference type="Proteomes" id="UP001208364">
    <property type="component" value="Unassembled WGS sequence"/>
</dbReference>
<feature type="domain" description="SpaA-like prealbumin fold" evidence="2">
    <location>
        <begin position="1213"/>
        <end position="1295"/>
    </location>
</feature>
<feature type="signal peptide" evidence="1">
    <location>
        <begin position="1"/>
        <end position="30"/>
    </location>
</feature>
<keyword evidence="1" id="KW-0732">Signal</keyword>
<dbReference type="InterPro" id="IPR008966">
    <property type="entry name" value="Adhesion_dom_sf"/>
</dbReference>
<feature type="domain" description="SpaA-like prealbumin fold" evidence="2">
    <location>
        <begin position="1435"/>
        <end position="1501"/>
    </location>
</feature>
<feature type="chain" id="PRO_5045916812" evidence="1">
    <location>
        <begin position="31"/>
        <end position="1507"/>
    </location>
</feature>
<proteinExistence type="predicted"/>
<dbReference type="RefSeq" id="WP_147579691.1">
    <property type="nucleotide sequence ID" value="NZ_JAOQJR010000002.1"/>
</dbReference>
<evidence type="ECO:0000313" key="3">
    <source>
        <dbReference type="EMBL" id="MCU6737519.1"/>
    </source>
</evidence>
<evidence type="ECO:0000313" key="4">
    <source>
        <dbReference type="Proteomes" id="UP001208364"/>
    </source>
</evidence>